<evidence type="ECO:0000313" key="1">
    <source>
        <dbReference type="EMBL" id="KAJ5462420.1"/>
    </source>
</evidence>
<proteinExistence type="predicted"/>
<dbReference type="AlphaFoldDB" id="A0A9W9WHT9"/>
<keyword evidence="2" id="KW-1185">Reference proteome</keyword>
<comment type="caution">
    <text evidence="1">The sequence shown here is derived from an EMBL/GenBank/DDBJ whole genome shotgun (WGS) entry which is preliminary data.</text>
</comment>
<name>A0A9W9WHT9_9EURO</name>
<evidence type="ECO:0000313" key="2">
    <source>
        <dbReference type="Proteomes" id="UP001147760"/>
    </source>
</evidence>
<dbReference type="InterPro" id="IPR029033">
    <property type="entry name" value="His_PPase_superfam"/>
</dbReference>
<sequence length="165" mass="19062">MSFWMLCNPKLQQYAFISYTLVVTSYTQGKLFGLYVANHSLRAPRARRPQSQPCKPPFTRPNWYLWEKSKPAPWVAYSLYRKSIELILSSPLRRTIQTALLAFPSGDRNLQVIAWPEVGLLDIKAEFEDLPVDFSLVEPGWHIKQGKWALVGDKLLERLNWHGCG</sequence>
<reference evidence="1" key="1">
    <citation type="submission" date="2022-12" db="EMBL/GenBank/DDBJ databases">
        <authorList>
            <person name="Petersen C."/>
        </authorList>
    </citation>
    <scope>NUCLEOTIDE SEQUENCE</scope>
    <source>
        <strain evidence="1">IBT 17660</strain>
    </source>
</reference>
<organism evidence="1 2">
    <name type="scientific">Penicillium desertorum</name>
    <dbReference type="NCBI Taxonomy" id="1303715"/>
    <lineage>
        <taxon>Eukaryota</taxon>
        <taxon>Fungi</taxon>
        <taxon>Dikarya</taxon>
        <taxon>Ascomycota</taxon>
        <taxon>Pezizomycotina</taxon>
        <taxon>Eurotiomycetes</taxon>
        <taxon>Eurotiomycetidae</taxon>
        <taxon>Eurotiales</taxon>
        <taxon>Aspergillaceae</taxon>
        <taxon>Penicillium</taxon>
    </lineage>
</organism>
<dbReference type="SUPFAM" id="SSF53254">
    <property type="entry name" value="Phosphoglycerate mutase-like"/>
    <property type="match status" value="1"/>
</dbReference>
<gene>
    <name evidence="1" type="ORF">N7530_010625</name>
</gene>
<accession>A0A9W9WHT9</accession>
<dbReference type="OrthoDB" id="496981at2759"/>
<reference evidence="1" key="2">
    <citation type="journal article" date="2023" name="IMA Fungus">
        <title>Comparative genomic study of the Penicillium genus elucidates a diverse pangenome and 15 lateral gene transfer events.</title>
        <authorList>
            <person name="Petersen C."/>
            <person name="Sorensen T."/>
            <person name="Nielsen M.R."/>
            <person name="Sondergaard T.E."/>
            <person name="Sorensen J.L."/>
            <person name="Fitzpatrick D.A."/>
            <person name="Frisvad J.C."/>
            <person name="Nielsen K.L."/>
        </authorList>
    </citation>
    <scope>NUCLEOTIDE SEQUENCE</scope>
    <source>
        <strain evidence="1">IBT 17660</strain>
    </source>
</reference>
<protein>
    <submittedName>
        <fullName evidence="1">Histidine phosphatase superfamilyclade-1</fullName>
    </submittedName>
</protein>
<dbReference type="Proteomes" id="UP001147760">
    <property type="component" value="Unassembled WGS sequence"/>
</dbReference>
<dbReference type="EMBL" id="JAPWDO010000007">
    <property type="protein sequence ID" value="KAJ5462420.1"/>
    <property type="molecule type" value="Genomic_DNA"/>
</dbReference>